<gene>
    <name evidence="2" type="ORF">EKD02_01785</name>
</gene>
<dbReference type="InterPro" id="IPR029063">
    <property type="entry name" value="SAM-dependent_MTases_sf"/>
</dbReference>
<protein>
    <recommendedName>
        <fullName evidence="1">THUMP-like domain-containing protein</fullName>
    </recommendedName>
</protein>
<sequence length="408" mass="45202">MREDELELLLRPEVMEEIGRNADEDPAAYAMRNAGRTDIPVRAIAEQIACRKKAAKKLPRLSTRPLLYTSRALEQASAERVAAYRASQMSGQRAIDLSGGLGIDSSFLAGAFARIDFVERDPLLCRLASHTMQVLERKNVAIQCGDAFAVLDSIPSGILDWIFVDPDRRESGRRRVGLSESSPDVVSGHNELIHKAPGVCIKASPALELSGLKRELPSLSSIIVVSLDRQCRESMLILLKGTAQEKEPERKAVCLHSSGIGEYEVSGREGVERRVTAEPGPCFFEPDPAIIKAGLSAEVAEEFGLEFLNHSVDYLTGGPSEAVFPGRAFRLVALTPYKPKLFRRFLKEHQIFGASIQRRDFPLSPEELRRLYRLKESSSRFLFFSRNAAGEATVYFCLSLRPEGEEAP</sequence>
<evidence type="ECO:0000313" key="3">
    <source>
        <dbReference type="Proteomes" id="UP000279908"/>
    </source>
</evidence>
<dbReference type="EMBL" id="RXYK01000002">
    <property type="protein sequence ID" value="RTY39431.1"/>
    <property type="molecule type" value="Genomic_DNA"/>
</dbReference>
<dbReference type="RefSeq" id="WP_126383551.1">
    <property type="nucleotide sequence ID" value="NZ_RXYK01000002.1"/>
</dbReference>
<organism evidence="2 3">
    <name type="scientific">Chlorobium phaeovibrioides</name>
    <dbReference type="NCBI Taxonomy" id="1094"/>
    <lineage>
        <taxon>Bacteria</taxon>
        <taxon>Pseudomonadati</taxon>
        <taxon>Chlorobiota</taxon>
        <taxon>Chlorobiia</taxon>
        <taxon>Chlorobiales</taxon>
        <taxon>Chlorobiaceae</taxon>
        <taxon>Chlorobium/Pelodictyon group</taxon>
        <taxon>Chlorobium</taxon>
    </lineage>
</organism>
<proteinExistence type="predicted"/>
<comment type="caution">
    <text evidence="2">The sequence shown here is derived from an EMBL/GenBank/DDBJ whole genome shotgun (WGS) entry which is preliminary data.</text>
</comment>
<dbReference type="Pfam" id="PF18096">
    <property type="entry name" value="Thump_like"/>
    <property type="match status" value="1"/>
</dbReference>
<name>A0A432AX55_CHLPH</name>
<evidence type="ECO:0000259" key="1">
    <source>
        <dbReference type="Pfam" id="PF18096"/>
    </source>
</evidence>
<reference evidence="2 3" key="1">
    <citation type="submission" date="2018-12" db="EMBL/GenBank/DDBJ databases">
        <authorList>
            <person name="Lunina O.N."/>
            <person name="Grouzdev D.S."/>
            <person name="Gorlenko V.M."/>
            <person name="Savvichev A.S."/>
        </authorList>
    </citation>
    <scope>NUCLEOTIDE SEQUENCE [LARGE SCALE GENOMIC DNA]</scope>
    <source>
        <strain evidence="2 3">BrKhr-17</strain>
    </source>
</reference>
<feature type="domain" description="THUMP-like" evidence="1">
    <location>
        <begin position="326"/>
        <end position="397"/>
    </location>
</feature>
<dbReference type="SUPFAM" id="SSF53335">
    <property type="entry name" value="S-adenosyl-L-methionine-dependent methyltransferases"/>
    <property type="match status" value="1"/>
</dbReference>
<evidence type="ECO:0000313" key="2">
    <source>
        <dbReference type="EMBL" id="RTY39431.1"/>
    </source>
</evidence>
<dbReference type="Proteomes" id="UP000279908">
    <property type="component" value="Unassembled WGS sequence"/>
</dbReference>
<dbReference type="Gene3D" id="3.40.50.150">
    <property type="entry name" value="Vaccinia Virus protein VP39"/>
    <property type="match status" value="1"/>
</dbReference>
<dbReference type="InterPro" id="IPR041497">
    <property type="entry name" value="Thump-like"/>
</dbReference>
<dbReference type="AlphaFoldDB" id="A0A432AX55"/>
<accession>A0A432AX55</accession>